<dbReference type="InterPro" id="IPR017907">
    <property type="entry name" value="Znf_RING_CS"/>
</dbReference>
<evidence type="ECO:0000256" key="3">
    <source>
        <dbReference type="ARBA" id="ARBA00022833"/>
    </source>
</evidence>
<dbReference type="AlphaFoldDB" id="A0A0K9NX08"/>
<feature type="transmembrane region" description="Helical" evidence="5">
    <location>
        <begin position="53"/>
        <end position="76"/>
    </location>
</feature>
<dbReference type="STRING" id="29655.A0A0K9NX08"/>
<accession>A0A0K9NX08</accession>
<dbReference type="PROSITE" id="PS50089">
    <property type="entry name" value="ZF_RING_2"/>
    <property type="match status" value="1"/>
</dbReference>
<evidence type="ECO:0000256" key="2">
    <source>
        <dbReference type="ARBA" id="ARBA00022771"/>
    </source>
</evidence>
<dbReference type="Proteomes" id="UP000036987">
    <property type="component" value="Unassembled WGS sequence"/>
</dbReference>
<evidence type="ECO:0000313" key="7">
    <source>
        <dbReference type="EMBL" id="KMZ61279.1"/>
    </source>
</evidence>
<comment type="caution">
    <text evidence="7">The sequence shown here is derived from an EMBL/GenBank/DDBJ whole genome shotgun (WGS) entry which is preliminary data.</text>
</comment>
<evidence type="ECO:0000256" key="1">
    <source>
        <dbReference type="ARBA" id="ARBA00022723"/>
    </source>
</evidence>
<name>A0A0K9NX08_ZOSMR</name>
<organism evidence="7 8">
    <name type="scientific">Zostera marina</name>
    <name type="common">Eelgrass</name>
    <dbReference type="NCBI Taxonomy" id="29655"/>
    <lineage>
        <taxon>Eukaryota</taxon>
        <taxon>Viridiplantae</taxon>
        <taxon>Streptophyta</taxon>
        <taxon>Embryophyta</taxon>
        <taxon>Tracheophyta</taxon>
        <taxon>Spermatophyta</taxon>
        <taxon>Magnoliopsida</taxon>
        <taxon>Liliopsida</taxon>
        <taxon>Zosteraceae</taxon>
        <taxon>Zostera</taxon>
    </lineage>
</organism>
<dbReference type="SUPFAM" id="SSF57850">
    <property type="entry name" value="RING/U-box"/>
    <property type="match status" value="1"/>
</dbReference>
<evidence type="ECO:0000259" key="6">
    <source>
        <dbReference type="PROSITE" id="PS50089"/>
    </source>
</evidence>
<proteinExistence type="predicted"/>
<sequence length="251" mass="29352">MYSTSYMRKSFKDSLKLLEADIQHANTLASDFPREYDGACLQMRMSYSCAAQLFLFLVQWTDCSLAGALGLLRILIYKVYSDGTTTMMTYERKASIKEFYGVIFPSLRQVERGITEMEDKKQNALCVEKYRRREDCNGYSKHHLSEIDAEREEECGICMELNSKIVLPNCSHSMCMKCYRDWHSRSKSCPFCRDTLKRVNSGDLWIYTDSEDVVDMETLRKENLIRLFNYIEKLPLVVPDTLLDMYDSHVR</sequence>
<dbReference type="PANTHER" id="PTHR15315:SF102">
    <property type="entry name" value="RING-TYPE DOMAIN-CONTAINING PROTEIN"/>
    <property type="match status" value="1"/>
</dbReference>
<feature type="domain" description="RING-type" evidence="6">
    <location>
        <begin position="155"/>
        <end position="193"/>
    </location>
</feature>
<keyword evidence="5" id="KW-1133">Transmembrane helix</keyword>
<dbReference type="GO" id="GO:0008270">
    <property type="term" value="F:zinc ion binding"/>
    <property type="evidence" value="ECO:0007669"/>
    <property type="project" value="UniProtKB-KW"/>
</dbReference>
<dbReference type="GO" id="GO:0016567">
    <property type="term" value="P:protein ubiquitination"/>
    <property type="evidence" value="ECO:0000318"/>
    <property type="project" value="GO_Central"/>
</dbReference>
<dbReference type="EMBL" id="LFYR01001508">
    <property type="protein sequence ID" value="KMZ61279.1"/>
    <property type="molecule type" value="Genomic_DNA"/>
</dbReference>
<dbReference type="PROSITE" id="PS00518">
    <property type="entry name" value="ZF_RING_1"/>
    <property type="match status" value="1"/>
</dbReference>
<evidence type="ECO:0000256" key="5">
    <source>
        <dbReference type="SAM" id="Phobius"/>
    </source>
</evidence>
<evidence type="ECO:0000256" key="4">
    <source>
        <dbReference type="PROSITE-ProRule" id="PRU00175"/>
    </source>
</evidence>
<keyword evidence="8" id="KW-1185">Reference proteome</keyword>
<keyword evidence="5" id="KW-0812">Transmembrane</keyword>
<dbReference type="InterPro" id="IPR013083">
    <property type="entry name" value="Znf_RING/FYVE/PHD"/>
</dbReference>
<dbReference type="Pfam" id="PF13920">
    <property type="entry name" value="zf-C3HC4_3"/>
    <property type="match status" value="1"/>
</dbReference>
<dbReference type="InterPro" id="IPR001841">
    <property type="entry name" value="Znf_RING"/>
</dbReference>
<reference evidence="8" key="1">
    <citation type="journal article" date="2016" name="Nature">
        <title>The genome of the seagrass Zostera marina reveals angiosperm adaptation to the sea.</title>
        <authorList>
            <person name="Olsen J.L."/>
            <person name="Rouze P."/>
            <person name="Verhelst B."/>
            <person name="Lin Y.-C."/>
            <person name="Bayer T."/>
            <person name="Collen J."/>
            <person name="Dattolo E."/>
            <person name="De Paoli E."/>
            <person name="Dittami S."/>
            <person name="Maumus F."/>
            <person name="Michel G."/>
            <person name="Kersting A."/>
            <person name="Lauritano C."/>
            <person name="Lohaus R."/>
            <person name="Toepel M."/>
            <person name="Tonon T."/>
            <person name="Vanneste K."/>
            <person name="Amirebrahimi M."/>
            <person name="Brakel J."/>
            <person name="Bostroem C."/>
            <person name="Chovatia M."/>
            <person name="Grimwood J."/>
            <person name="Jenkins J.W."/>
            <person name="Jueterbock A."/>
            <person name="Mraz A."/>
            <person name="Stam W.T."/>
            <person name="Tice H."/>
            <person name="Bornberg-Bauer E."/>
            <person name="Green P.J."/>
            <person name="Pearson G.A."/>
            <person name="Procaccini G."/>
            <person name="Duarte C.M."/>
            <person name="Schmutz J."/>
            <person name="Reusch T.B.H."/>
            <person name="Van de Peer Y."/>
        </authorList>
    </citation>
    <scope>NUCLEOTIDE SEQUENCE [LARGE SCALE GENOMIC DNA]</scope>
    <source>
        <strain evidence="8">cv. Finnish</strain>
    </source>
</reference>
<dbReference type="GO" id="GO:0061630">
    <property type="term" value="F:ubiquitin protein ligase activity"/>
    <property type="evidence" value="ECO:0000318"/>
    <property type="project" value="GO_Central"/>
</dbReference>
<dbReference type="Gene3D" id="3.30.40.10">
    <property type="entry name" value="Zinc/RING finger domain, C3HC4 (zinc finger)"/>
    <property type="match status" value="1"/>
</dbReference>
<keyword evidence="1" id="KW-0479">Metal-binding</keyword>
<gene>
    <name evidence="7" type="ORF">ZOSMA_53G00670</name>
</gene>
<dbReference type="SMART" id="SM00184">
    <property type="entry name" value="RING"/>
    <property type="match status" value="1"/>
</dbReference>
<dbReference type="OMA" id="DEENRQC"/>
<keyword evidence="5" id="KW-0472">Membrane</keyword>
<protein>
    <submittedName>
        <fullName evidence="7">RING finger protein</fullName>
    </submittedName>
</protein>
<dbReference type="FunFam" id="3.30.40.10:FF:000660">
    <property type="entry name" value="RING/U-box superfamily protein"/>
    <property type="match status" value="1"/>
</dbReference>
<keyword evidence="2 4" id="KW-0863">Zinc-finger</keyword>
<evidence type="ECO:0000313" key="8">
    <source>
        <dbReference type="Proteomes" id="UP000036987"/>
    </source>
</evidence>
<keyword evidence="3" id="KW-0862">Zinc</keyword>
<dbReference type="OrthoDB" id="1630758at2759"/>
<dbReference type="PANTHER" id="PTHR15315">
    <property type="entry name" value="RING FINGER PROTEIN 41, 151"/>
    <property type="match status" value="1"/>
</dbReference>